<organism evidence="1 2">
    <name type="scientific">Flavobacterium chuncheonense</name>
    <dbReference type="NCBI Taxonomy" id="2026653"/>
    <lineage>
        <taxon>Bacteria</taxon>
        <taxon>Pseudomonadati</taxon>
        <taxon>Bacteroidota</taxon>
        <taxon>Flavobacteriia</taxon>
        <taxon>Flavobacteriales</taxon>
        <taxon>Flavobacteriaceae</taxon>
        <taxon>Flavobacterium</taxon>
    </lineage>
</organism>
<name>A0ABW5YJB7_9FLAO</name>
<dbReference type="RefSeq" id="WP_379810374.1">
    <property type="nucleotide sequence ID" value="NZ_JBHUPC010000010.1"/>
</dbReference>
<proteinExistence type="predicted"/>
<dbReference type="EMBL" id="JBHUPC010000010">
    <property type="protein sequence ID" value="MFD2890862.1"/>
    <property type="molecule type" value="Genomic_DNA"/>
</dbReference>
<protein>
    <recommendedName>
        <fullName evidence="3">LlaJI family restriction endonuclease</fullName>
    </recommendedName>
</protein>
<evidence type="ECO:0000313" key="2">
    <source>
        <dbReference type="Proteomes" id="UP001597534"/>
    </source>
</evidence>
<evidence type="ECO:0008006" key="3">
    <source>
        <dbReference type="Google" id="ProtNLM"/>
    </source>
</evidence>
<comment type="caution">
    <text evidence="1">The sequence shown here is derived from an EMBL/GenBank/DDBJ whole genome shotgun (WGS) entry which is preliminary data.</text>
</comment>
<keyword evidence="2" id="KW-1185">Reference proteome</keyword>
<reference evidence="2" key="1">
    <citation type="journal article" date="2019" name="Int. J. Syst. Evol. Microbiol.">
        <title>The Global Catalogue of Microorganisms (GCM) 10K type strain sequencing project: providing services to taxonomists for standard genome sequencing and annotation.</title>
        <authorList>
            <consortium name="The Broad Institute Genomics Platform"/>
            <consortium name="The Broad Institute Genome Sequencing Center for Infectious Disease"/>
            <person name="Wu L."/>
            <person name="Ma J."/>
        </authorList>
    </citation>
    <scope>NUCLEOTIDE SEQUENCE [LARGE SCALE GENOMIC DNA]</scope>
    <source>
        <strain evidence="2">KCTC 22671</strain>
    </source>
</reference>
<sequence length="581" mass="69149">MRIFIEGESYSLDILKPIFGDKFYMPNGVNGIIDNVGYYHSIDNEVIYLLPKVFIDTEGLILNKYHKNLFAENKIDEVIEFTDELNWLKRFLIIFYKGLIEYRERYSNTIQSKGDVLQLSTSLGENEYSFLDIVLSFVNFHKKNKNTILFIHKKQISAKHKKVNWGKTVRKSNPFVTNEGIPIYSELNVKKKYIDTEEELLCMFYSVLNHLKTEYNFSVQIDESYTISKGYAYEKLAGNAPKILKKIRYKYFSDTLVKMYKLLELYFSKSNKVSIQNKNEDFIMVKYYHLIFEDMIDKLITSKIDSKETSKGVSLKKLKENKDGKIIDHLFEYDSLIDRDESIFYIGDSKYYKANNKVQENSIYKQFTYAKNVIQFNIDLLNEGKQINKNIRYRDKVTEGYNITPNFFIQGVVTDIFDFDNDKLAIDFDKGIKHSYHFKERIFDRDSLFVNHYSINFLFVLKSYTNKSSFELEKFRVEIHKKLRNNFVSYLKKQNLFKFYHTEFENKELLKQFIDTEFRNLTGRVYISKSNDKRLILAVNGFDIELKECFTDIYDKGKHLRETYFSSPNFERVDFSELELI</sequence>
<accession>A0ABW5YJB7</accession>
<dbReference type="Proteomes" id="UP001597534">
    <property type="component" value="Unassembled WGS sequence"/>
</dbReference>
<gene>
    <name evidence="1" type="ORF">ACFS5J_02415</name>
</gene>
<evidence type="ECO:0000313" key="1">
    <source>
        <dbReference type="EMBL" id="MFD2890862.1"/>
    </source>
</evidence>